<dbReference type="OrthoDB" id="7062395at2"/>
<feature type="signal peptide" evidence="1">
    <location>
        <begin position="1"/>
        <end position="17"/>
    </location>
</feature>
<dbReference type="Pfam" id="PF04402">
    <property type="entry name" value="SIMPL"/>
    <property type="match status" value="1"/>
</dbReference>
<evidence type="ECO:0000313" key="2">
    <source>
        <dbReference type="EMBL" id="SUT88413.1"/>
    </source>
</evidence>
<keyword evidence="3" id="KW-1185">Reference proteome</keyword>
<keyword evidence="1" id="KW-0732">Signal</keyword>
<dbReference type="GO" id="GO:0006974">
    <property type="term" value="P:DNA damage response"/>
    <property type="evidence" value="ECO:0007669"/>
    <property type="project" value="TreeGrafter"/>
</dbReference>
<protein>
    <submittedName>
        <fullName evidence="2">Periplasmic/secreted protein</fullName>
    </submittedName>
</protein>
<feature type="chain" id="PRO_5016674243" evidence="1">
    <location>
        <begin position="18"/>
        <end position="233"/>
    </location>
</feature>
<reference evidence="2 3" key="1">
    <citation type="submission" date="2018-06" db="EMBL/GenBank/DDBJ databases">
        <authorList>
            <consortium name="Pathogen Informatics"/>
            <person name="Doyle S."/>
        </authorList>
    </citation>
    <scope>NUCLEOTIDE SEQUENCE [LARGE SCALE GENOMIC DNA]</scope>
    <source>
        <strain evidence="2 3">NCTC10801</strain>
    </source>
</reference>
<dbReference type="PANTHER" id="PTHR34387">
    <property type="entry name" value="SLR1258 PROTEIN"/>
    <property type="match status" value="1"/>
</dbReference>
<dbReference type="PANTHER" id="PTHR34387:SF1">
    <property type="entry name" value="PERIPLASMIC IMMUNOGENIC PROTEIN"/>
    <property type="match status" value="1"/>
</dbReference>
<dbReference type="Proteomes" id="UP000254649">
    <property type="component" value="Unassembled WGS sequence"/>
</dbReference>
<sequence>MKKLLFILLALPFAVSAQEKNDEPKLPRVSFSVDVEKEVAMDILQVNVFVQEENTDLKALHKTVSEKLNQALTKIKAQSAVKIQQNNRNTSARYNEKGRKNGWVERADLVLESKDFFALSQLIDDISDIFSIEFIQAKLSKDAQIQLEDEMTKAVLEKFRQKAQLTANTLQAKSYRIVSLDLPTTNRGFAVTRHYAMEDRTMMASTKAAEPVQLESGTTHLKSYLNATIELEQ</sequence>
<dbReference type="EMBL" id="UFRQ01000003">
    <property type="protein sequence ID" value="SUT88413.1"/>
    <property type="molecule type" value="Genomic_DNA"/>
</dbReference>
<name>A0A380TMQ7_9PAST</name>
<accession>A0A380TMQ7</accession>
<dbReference type="AlphaFoldDB" id="A0A380TMQ7"/>
<gene>
    <name evidence="2" type="ORF">NCTC10801_00447</name>
</gene>
<proteinExistence type="predicted"/>
<dbReference type="Gene3D" id="3.30.70.2970">
    <property type="entry name" value="Protein of unknown function (DUF541), domain 2"/>
    <property type="match status" value="1"/>
</dbReference>
<evidence type="ECO:0000313" key="3">
    <source>
        <dbReference type="Proteomes" id="UP000254649"/>
    </source>
</evidence>
<organism evidence="2 3">
    <name type="scientific">[Actinobacillus] rossii</name>
    <dbReference type="NCBI Taxonomy" id="123820"/>
    <lineage>
        <taxon>Bacteria</taxon>
        <taxon>Pseudomonadati</taxon>
        <taxon>Pseudomonadota</taxon>
        <taxon>Gammaproteobacteria</taxon>
        <taxon>Pasteurellales</taxon>
        <taxon>Pasteurellaceae</taxon>
    </lineage>
</organism>
<dbReference type="InterPro" id="IPR007497">
    <property type="entry name" value="SIMPL/DUF541"/>
</dbReference>
<dbReference type="Gene3D" id="3.30.110.170">
    <property type="entry name" value="Protein of unknown function (DUF541), domain 1"/>
    <property type="match status" value="1"/>
</dbReference>
<dbReference type="InterPro" id="IPR052022">
    <property type="entry name" value="26kDa_periplasmic_antigen"/>
</dbReference>
<evidence type="ECO:0000256" key="1">
    <source>
        <dbReference type="SAM" id="SignalP"/>
    </source>
</evidence>